<evidence type="ECO:0000256" key="7">
    <source>
        <dbReference type="RuleBase" id="RU371123"/>
    </source>
</evidence>
<accession>A0A481YQQ8</accession>
<evidence type="ECO:0000313" key="9">
    <source>
        <dbReference type="EMBL" id="QBK85518.1"/>
    </source>
</evidence>
<dbReference type="GO" id="GO:0016972">
    <property type="term" value="F:thiol oxidase activity"/>
    <property type="evidence" value="ECO:0007669"/>
    <property type="project" value="UniProtKB-EC"/>
</dbReference>
<evidence type="ECO:0000256" key="5">
    <source>
        <dbReference type="ARBA" id="ARBA00023157"/>
    </source>
</evidence>
<keyword evidence="5" id="KW-1015">Disulfide bond</keyword>
<proteinExistence type="predicted"/>
<dbReference type="EMBL" id="MK500327">
    <property type="protein sequence ID" value="QBK85518.1"/>
    <property type="molecule type" value="Genomic_DNA"/>
</dbReference>
<organism evidence="9">
    <name type="scientific">Marseillevirus LCMAC101</name>
    <dbReference type="NCBI Taxonomy" id="2506602"/>
    <lineage>
        <taxon>Viruses</taxon>
        <taxon>Varidnaviria</taxon>
        <taxon>Bamfordvirae</taxon>
        <taxon>Nucleocytoviricota</taxon>
        <taxon>Megaviricetes</taxon>
        <taxon>Pimascovirales</taxon>
        <taxon>Pimascovirales incertae sedis</taxon>
        <taxon>Marseilleviridae</taxon>
    </lineage>
</organism>
<dbReference type="SUPFAM" id="SSF69000">
    <property type="entry name" value="FAD-dependent thiol oxidase"/>
    <property type="match status" value="1"/>
</dbReference>
<dbReference type="InterPro" id="IPR036774">
    <property type="entry name" value="ERV/ALR_sulphydryl_oxid_sf"/>
</dbReference>
<reference evidence="9" key="1">
    <citation type="journal article" date="2019" name="MBio">
        <title>Virus Genomes from Deep Sea Sediments Expand the Ocean Megavirome and Support Independent Origins of Viral Gigantism.</title>
        <authorList>
            <person name="Backstrom D."/>
            <person name="Yutin N."/>
            <person name="Jorgensen S.L."/>
            <person name="Dharamshi J."/>
            <person name="Homa F."/>
            <person name="Zaremba-Niedwiedzka K."/>
            <person name="Spang A."/>
            <person name="Wolf Y.I."/>
            <person name="Koonin E.V."/>
            <person name="Ettema T.J."/>
        </authorList>
    </citation>
    <scope>NUCLEOTIDE SEQUENCE</scope>
</reference>
<dbReference type="PROSITE" id="PS51324">
    <property type="entry name" value="ERV_ALR"/>
    <property type="match status" value="1"/>
</dbReference>
<sequence length="223" mass="26485">MSLNPNNRGKDFWGPPIWRLGHIYGITYDPSKAADFEKFWLLLCVLLPCDYCQKNLTSKLNQCSIKKYLKNRDQTFFFTYFVHDLANINITQYNSDNPKVSPHYDNIKEYYINSVKREAFWKSAFWDTLFICACTLKSHNSRAFVDFLWTSSSLLPYNFSKIFQKCLQKHQPMAYMRNHNDAFFYIYHLYNCTSPRPDMVPPFDDLKSYYFTALGKECKECSV</sequence>
<name>A0A481YQQ8_9VIRU</name>
<evidence type="ECO:0000256" key="4">
    <source>
        <dbReference type="ARBA" id="ARBA00023002"/>
    </source>
</evidence>
<evidence type="ECO:0000256" key="1">
    <source>
        <dbReference type="ARBA" id="ARBA00001974"/>
    </source>
</evidence>
<protein>
    <recommendedName>
        <fullName evidence="7">Sulfhydryl oxidase</fullName>
        <ecNumber evidence="7">1.8.3.2</ecNumber>
    </recommendedName>
</protein>
<evidence type="ECO:0000256" key="3">
    <source>
        <dbReference type="ARBA" id="ARBA00022827"/>
    </source>
</evidence>
<dbReference type="InterPro" id="IPR017905">
    <property type="entry name" value="ERV/ALR_sulphydryl_oxidase"/>
</dbReference>
<comment type="catalytic activity">
    <reaction evidence="6 7">
        <text>2 R'C(R)SH + O2 = R'C(R)S-S(R)CR' + H2O2</text>
        <dbReference type="Rhea" id="RHEA:17357"/>
        <dbReference type="ChEBI" id="CHEBI:15379"/>
        <dbReference type="ChEBI" id="CHEBI:16240"/>
        <dbReference type="ChEBI" id="CHEBI:16520"/>
        <dbReference type="ChEBI" id="CHEBI:17412"/>
        <dbReference type="EC" id="1.8.3.2"/>
    </reaction>
</comment>
<keyword evidence="4 7" id="KW-0560">Oxidoreductase</keyword>
<gene>
    <name evidence="9" type="ORF">LCMAC101_01050</name>
</gene>
<comment type="cofactor">
    <cofactor evidence="1 7">
        <name>FAD</name>
        <dbReference type="ChEBI" id="CHEBI:57692"/>
    </cofactor>
</comment>
<dbReference type="EC" id="1.8.3.2" evidence="7"/>
<evidence type="ECO:0000256" key="2">
    <source>
        <dbReference type="ARBA" id="ARBA00022630"/>
    </source>
</evidence>
<feature type="domain" description="ERV/ALR sulfhydryl oxidase" evidence="8">
    <location>
        <begin position="4"/>
        <end position="104"/>
    </location>
</feature>
<dbReference type="Gene3D" id="1.20.120.310">
    <property type="entry name" value="ERV/ALR sulfhydryl oxidase domain"/>
    <property type="match status" value="1"/>
</dbReference>
<evidence type="ECO:0000256" key="6">
    <source>
        <dbReference type="ARBA" id="ARBA00048864"/>
    </source>
</evidence>
<evidence type="ECO:0000259" key="8">
    <source>
        <dbReference type="PROSITE" id="PS51324"/>
    </source>
</evidence>
<keyword evidence="3 7" id="KW-0274">FAD</keyword>
<keyword evidence="2 7" id="KW-0285">Flavoprotein</keyword>